<reference evidence="3" key="1">
    <citation type="journal article" date="2020" name="Stud. Mycol.">
        <title>101 Dothideomycetes genomes: A test case for predicting lifestyles and emergence of pathogens.</title>
        <authorList>
            <person name="Haridas S."/>
            <person name="Albert R."/>
            <person name="Binder M."/>
            <person name="Bloem J."/>
            <person name="LaButti K."/>
            <person name="Salamov A."/>
            <person name="Andreopoulos B."/>
            <person name="Baker S."/>
            <person name="Barry K."/>
            <person name="Bills G."/>
            <person name="Bluhm B."/>
            <person name="Cannon C."/>
            <person name="Castanera R."/>
            <person name="Culley D."/>
            <person name="Daum C."/>
            <person name="Ezra D."/>
            <person name="Gonzalez J."/>
            <person name="Henrissat B."/>
            <person name="Kuo A."/>
            <person name="Liang C."/>
            <person name="Lipzen A."/>
            <person name="Lutzoni F."/>
            <person name="Magnuson J."/>
            <person name="Mondo S."/>
            <person name="Nolan M."/>
            <person name="Ohm R."/>
            <person name="Pangilinan J."/>
            <person name="Park H.-J."/>
            <person name="Ramirez L."/>
            <person name="Alfaro M."/>
            <person name="Sun H."/>
            <person name="Tritt A."/>
            <person name="Yoshinaga Y."/>
            <person name="Zwiers L.-H."/>
            <person name="Turgeon B."/>
            <person name="Goodwin S."/>
            <person name="Spatafora J."/>
            <person name="Crous P."/>
            <person name="Grigoriev I."/>
        </authorList>
    </citation>
    <scope>NUCLEOTIDE SEQUENCE [LARGE SCALE GENOMIC DNA]</scope>
    <source>
        <strain evidence="3">CBS 304.66</strain>
    </source>
</reference>
<evidence type="ECO:0000313" key="3">
    <source>
        <dbReference type="Proteomes" id="UP000800093"/>
    </source>
</evidence>
<dbReference type="EMBL" id="ML986582">
    <property type="protein sequence ID" value="KAF2269301.1"/>
    <property type="molecule type" value="Genomic_DNA"/>
</dbReference>
<feature type="compositionally biased region" description="Basic and acidic residues" evidence="1">
    <location>
        <begin position="85"/>
        <end position="101"/>
    </location>
</feature>
<evidence type="ECO:0000313" key="2">
    <source>
        <dbReference type="EMBL" id="KAF2269301.1"/>
    </source>
</evidence>
<sequence>MHRGTLKLNLSEAYWTLGPPMLEVPDARSGEMLKQYSRDFAAICAWACSLQAAVAPTLHDRHQSAAGVWDCLRLEDAQRGAAVGRQRDLRPSSCRPEERHPNHPRALQVRISACCCTACTSRRRPKHATHREQQEGEASSTLTRCSAALGLLDMLCLKSWPGPLV</sequence>
<keyword evidence="3" id="KW-1185">Reference proteome</keyword>
<gene>
    <name evidence="2" type="ORF">CC78DRAFT_574863</name>
</gene>
<evidence type="ECO:0000256" key="1">
    <source>
        <dbReference type="SAM" id="MobiDB-lite"/>
    </source>
</evidence>
<name>A0A9P4TN90_9PLEO</name>
<proteinExistence type="predicted"/>
<protein>
    <submittedName>
        <fullName evidence="2">Uncharacterized protein</fullName>
    </submittedName>
</protein>
<comment type="caution">
    <text evidence="2">The sequence shown here is derived from an EMBL/GenBank/DDBJ whole genome shotgun (WGS) entry which is preliminary data.</text>
</comment>
<accession>A0A9P4TN90</accession>
<dbReference type="AlphaFoldDB" id="A0A9P4TN90"/>
<organism evidence="2 3">
    <name type="scientific">Lojkania enalia</name>
    <dbReference type="NCBI Taxonomy" id="147567"/>
    <lineage>
        <taxon>Eukaryota</taxon>
        <taxon>Fungi</taxon>
        <taxon>Dikarya</taxon>
        <taxon>Ascomycota</taxon>
        <taxon>Pezizomycotina</taxon>
        <taxon>Dothideomycetes</taxon>
        <taxon>Pleosporomycetidae</taxon>
        <taxon>Pleosporales</taxon>
        <taxon>Pleosporales incertae sedis</taxon>
        <taxon>Lojkania</taxon>
    </lineage>
</organism>
<dbReference type="Proteomes" id="UP000800093">
    <property type="component" value="Unassembled WGS sequence"/>
</dbReference>
<feature type="region of interest" description="Disordered" evidence="1">
    <location>
        <begin position="82"/>
        <end position="102"/>
    </location>
</feature>